<gene>
    <name evidence="2" type="ORF">ZIOFF_072251</name>
</gene>
<organism evidence="2 3">
    <name type="scientific">Zingiber officinale</name>
    <name type="common">Ginger</name>
    <name type="synonym">Amomum zingiber</name>
    <dbReference type="NCBI Taxonomy" id="94328"/>
    <lineage>
        <taxon>Eukaryota</taxon>
        <taxon>Viridiplantae</taxon>
        <taxon>Streptophyta</taxon>
        <taxon>Embryophyta</taxon>
        <taxon>Tracheophyta</taxon>
        <taxon>Spermatophyta</taxon>
        <taxon>Magnoliopsida</taxon>
        <taxon>Liliopsida</taxon>
        <taxon>Zingiberales</taxon>
        <taxon>Zingiberaceae</taxon>
        <taxon>Zingiber</taxon>
    </lineage>
</organism>
<keyword evidence="3" id="KW-1185">Reference proteome</keyword>
<name>A0A8J5EPA7_ZINOF</name>
<comment type="caution">
    <text evidence="2">The sequence shown here is derived from an EMBL/GenBank/DDBJ whole genome shotgun (WGS) entry which is preliminary data.</text>
</comment>
<accession>A0A8J5EPA7</accession>
<protein>
    <submittedName>
        <fullName evidence="2">Uncharacterized protein</fullName>
    </submittedName>
</protein>
<proteinExistence type="predicted"/>
<feature type="transmembrane region" description="Helical" evidence="1">
    <location>
        <begin position="125"/>
        <end position="146"/>
    </location>
</feature>
<evidence type="ECO:0000256" key="1">
    <source>
        <dbReference type="SAM" id="Phobius"/>
    </source>
</evidence>
<reference evidence="2 3" key="1">
    <citation type="submission" date="2020-08" db="EMBL/GenBank/DDBJ databases">
        <title>Plant Genome Project.</title>
        <authorList>
            <person name="Zhang R.-G."/>
        </authorList>
    </citation>
    <scope>NUCLEOTIDE SEQUENCE [LARGE SCALE GENOMIC DNA]</scope>
    <source>
        <tissue evidence="2">Rhizome</tissue>
    </source>
</reference>
<evidence type="ECO:0000313" key="3">
    <source>
        <dbReference type="Proteomes" id="UP000734854"/>
    </source>
</evidence>
<dbReference type="Proteomes" id="UP000734854">
    <property type="component" value="Unassembled WGS sequence"/>
</dbReference>
<keyword evidence="1" id="KW-0812">Transmembrane</keyword>
<sequence>MSEGRKKYPGRETKVVAGRAVGTKPDLALPIRDGQADPRTCEELTDIIFGSRAIVTVDGASSMWDIVSEAPAAPPEPPRIINLLDCSFGVDCFDLGILLNNSSSSSSSSQPSLSDSGRSSSGGRFALNSLFWIGSFLGISIVMALVR</sequence>
<dbReference type="AlphaFoldDB" id="A0A8J5EPA7"/>
<keyword evidence="1" id="KW-1133">Transmembrane helix</keyword>
<keyword evidence="1" id="KW-0472">Membrane</keyword>
<evidence type="ECO:0000313" key="2">
    <source>
        <dbReference type="EMBL" id="KAG6471150.1"/>
    </source>
</evidence>
<dbReference type="EMBL" id="JACMSC010000021">
    <property type="protein sequence ID" value="KAG6471150.1"/>
    <property type="molecule type" value="Genomic_DNA"/>
</dbReference>